<keyword evidence="3" id="KW-0862">Zinc</keyword>
<dbReference type="PROSITE" id="PS01358">
    <property type="entry name" value="ZF_RANBP2_1"/>
    <property type="match status" value="1"/>
</dbReference>
<dbReference type="GO" id="GO:0008270">
    <property type="term" value="F:zinc ion binding"/>
    <property type="evidence" value="ECO:0007669"/>
    <property type="project" value="UniProtKB-KW"/>
</dbReference>
<organism evidence="8 9">
    <name type="scientific">Coprinellus micaceus</name>
    <name type="common">Glistening ink-cap mushroom</name>
    <name type="synonym">Coprinus micaceus</name>
    <dbReference type="NCBI Taxonomy" id="71717"/>
    <lineage>
        <taxon>Eukaryota</taxon>
        <taxon>Fungi</taxon>
        <taxon>Dikarya</taxon>
        <taxon>Basidiomycota</taxon>
        <taxon>Agaricomycotina</taxon>
        <taxon>Agaricomycetes</taxon>
        <taxon>Agaricomycetidae</taxon>
        <taxon>Agaricales</taxon>
        <taxon>Agaricineae</taxon>
        <taxon>Psathyrellaceae</taxon>
        <taxon>Coprinellus</taxon>
    </lineage>
</organism>
<feature type="domain" description="WLM" evidence="7">
    <location>
        <begin position="8"/>
        <end position="257"/>
    </location>
</feature>
<evidence type="ECO:0000256" key="1">
    <source>
        <dbReference type="ARBA" id="ARBA00022723"/>
    </source>
</evidence>
<dbReference type="GO" id="GO:0005634">
    <property type="term" value="C:nucleus"/>
    <property type="evidence" value="ECO:0007669"/>
    <property type="project" value="TreeGrafter"/>
</dbReference>
<dbReference type="SMART" id="SM00547">
    <property type="entry name" value="ZnF_RBZ"/>
    <property type="match status" value="1"/>
</dbReference>
<dbReference type="Pfam" id="PF08325">
    <property type="entry name" value="WLM"/>
    <property type="match status" value="1"/>
</dbReference>
<proteinExistence type="predicted"/>
<dbReference type="PROSITE" id="PS51397">
    <property type="entry name" value="WLM"/>
    <property type="match status" value="1"/>
</dbReference>
<evidence type="ECO:0000259" key="7">
    <source>
        <dbReference type="PROSITE" id="PS51397"/>
    </source>
</evidence>
<gene>
    <name evidence="8" type="ORF">FA13DRAFT_1754061</name>
</gene>
<evidence type="ECO:0000256" key="2">
    <source>
        <dbReference type="ARBA" id="ARBA00022771"/>
    </source>
</evidence>
<dbReference type="InterPro" id="IPR001876">
    <property type="entry name" value="Znf_RanBP2"/>
</dbReference>
<evidence type="ECO:0000313" key="8">
    <source>
        <dbReference type="EMBL" id="TEB33376.1"/>
    </source>
</evidence>
<dbReference type="Proteomes" id="UP000298030">
    <property type="component" value="Unassembled WGS sequence"/>
</dbReference>
<evidence type="ECO:0000256" key="4">
    <source>
        <dbReference type="PROSITE-ProRule" id="PRU00322"/>
    </source>
</evidence>
<feature type="domain" description="RanBP2-type" evidence="6">
    <location>
        <begin position="470"/>
        <end position="499"/>
    </location>
</feature>
<evidence type="ECO:0000259" key="6">
    <source>
        <dbReference type="PROSITE" id="PS50199"/>
    </source>
</evidence>
<sequence length="505" mass="54693">MVHLRLNETESNPNPFINFITALPSLEDIQEESRQLLRALAAQVKPVMKSHGFSVNSFEEYEYNAVFAGRNWNNGETVELVLRRPGGEFYPASWLMSTLCHELAHIKHMNHGPAFQALWKQLRLEVRHLQERGYYGDGYWSSGQRLADSARIPGDGIEAGDFPEFMCGGAQTRARPTARRRRTGVSRGPRKETVPSLHTGRQTAKKRKAGGRVTSKYAFAGEGNALVGDSEEGSKGKRAASNRAREERALAAERRIQALLGGEPIQDTHWGQSTQWCLLASSSTGDQAGDGSEDEFEDVKETDADRRQTLLSSKSEDDDIELLGAGKSWQMFLDDFDFTRSPRTDSKGAGKGKEAAVASGSKDLGTIDISSEDEEGRDGCDIPRTSGSMSTVGSTGVPSSQRKGGTRGSDGGKASEKSRGPSLNTGALGLGKLVQTEIDFRKKESLGMAPVKGGGRTLGSAPRRPSSPPTASQWTCELCTLINKAQDSTCAVCETPRGQANVHGQ</sequence>
<comment type="caution">
    <text evidence="8">The sequence shown here is derived from an EMBL/GenBank/DDBJ whole genome shotgun (WGS) entry which is preliminary data.</text>
</comment>
<keyword evidence="9" id="KW-1185">Reference proteome</keyword>
<reference evidence="8 9" key="1">
    <citation type="journal article" date="2019" name="Nat. Ecol. Evol.">
        <title>Megaphylogeny resolves global patterns of mushroom evolution.</title>
        <authorList>
            <person name="Varga T."/>
            <person name="Krizsan K."/>
            <person name="Foldi C."/>
            <person name="Dima B."/>
            <person name="Sanchez-Garcia M."/>
            <person name="Sanchez-Ramirez S."/>
            <person name="Szollosi G.J."/>
            <person name="Szarkandi J.G."/>
            <person name="Papp V."/>
            <person name="Albert L."/>
            <person name="Andreopoulos W."/>
            <person name="Angelini C."/>
            <person name="Antonin V."/>
            <person name="Barry K.W."/>
            <person name="Bougher N.L."/>
            <person name="Buchanan P."/>
            <person name="Buyck B."/>
            <person name="Bense V."/>
            <person name="Catcheside P."/>
            <person name="Chovatia M."/>
            <person name="Cooper J."/>
            <person name="Damon W."/>
            <person name="Desjardin D."/>
            <person name="Finy P."/>
            <person name="Geml J."/>
            <person name="Haridas S."/>
            <person name="Hughes K."/>
            <person name="Justo A."/>
            <person name="Karasinski D."/>
            <person name="Kautmanova I."/>
            <person name="Kiss B."/>
            <person name="Kocsube S."/>
            <person name="Kotiranta H."/>
            <person name="LaButti K.M."/>
            <person name="Lechner B.E."/>
            <person name="Liimatainen K."/>
            <person name="Lipzen A."/>
            <person name="Lukacs Z."/>
            <person name="Mihaltcheva S."/>
            <person name="Morgado L.N."/>
            <person name="Niskanen T."/>
            <person name="Noordeloos M.E."/>
            <person name="Ohm R.A."/>
            <person name="Ortiz-Santana B."/>
            <person name="Ovrebo C."/>
            <person name="Racz N."/>
            <person name="Riley R."/>
            <person name="Savchenko A."/>
            <person name="Shiryaev A."/>
            <person name="Soop K."/>
            <person name="Spirin V."/>
            <person name="Szebenyi C."/>
            <person name="Tomsovsky M."/>
            <person name="Tulloss R.E."/>
            <person name="Uehling J."/>
            <person name="Grigoriev I.V."/>
            <person name="Vagvolgyi C."/>
            <person name="Papp T."/>
            <person name="Martin F.M."/>
            <person name="Miettinen O."/>
            <person name="Hibbett D.S."/>
            <person name="Nagy L.G."/>
        </authorList>
    </citation>
    <scope>NUCLEOTIDE SEQUENCE [LARGE SCALE GENOMIC DNA]</scope>
    <source>
        <strain evidence="8 9">FP101781</strain>
    </source>
</reference>
<keyword evidence="2 4" id="KW-0863">Zinc-finger</keyword>
<feature type="compositionally biased region" description="Low complexity" evidence="5">
    <location>
        <begin position="385"/>
        <end position="400"/>
    </location>
</feature>
<dbReference type="OrthoDB" id="447842at2759"/>
<dbReference type="InterPro" id="IPR036443">
    <property type="entry name" value="Znf_RanBP2_sf"/>
</dbReference>
<evidence type="ECO:0000256" key="3">
    <source>
        <dbReference type="ARBA" id="ARBA00022833"/>
    </source>
</evidence>
<feature type="region of interest" description="Disordered" evidence="5">
    <location>
        <begin position="163"/>
        <end position="211"/>
    </location>
</feature>
<dbReference type="GO" id="GO:0006281">
    <property type="term" value="P:DNA repair"/>
    <property type="evidence" value="ECO:0007669"/>
    <property type="project" value="TreeGrafter"/>
</dbReference>
<dbReference type="InterPro" id="IPR053000">
    <property type="entry name" value="WSS1-like_metalloprotease"/>
</dbReference>
<dbReference type="AlphaFoldDB" id="A0A4Y7TGT9"/>
<feature type="compositionally biased region" description="Basic and acidic residues" evidence="5">
    <location>
        <begin position="341"/>
        <end position="354"/>
    </location>
</feature>
<dbReference type="InterPro" id="IPR013536">
    <property type="entry name" value="WLM_dom"/>
</dbReference>
<dbReference type="SUPFAM" id="SSF90209">
    <property type="entry name" value="Ran binding protein zinc finger-like"/>
    <property type="match status" value="1"/>
</dbReference>
<dbReference type="PROSITE" id="PS50199">
    <property type="entry name" value="ZF_RANBP2_2"/>
    <property type="match status" value="1"/>
</dbReference>
<evidence type="ECO:0000256" key="5">
    <source>
        <dbReference type="SAM" id="MobiDB-lite"/>
    </source>
</evidence>
<accession>A0A4Y7TGT9</accession>
<feature type="region of interest" description="Disordered" evidence="5">
    <location>
        <begin position="226"/>
        <end position="246"/>
    </location>
</feature>
<keyword evidence="1" id="KW-0479">Metal-binding</keyword>
<feature type="region of interest" description="Disordered" evidence="5">
    <location>
        <begin position="445"/>
        <end position="472"/>
    </location>
</feature>
<protein>
    <submittedName>
        <fullName evidence="8">WLM-domain-containing protein</fullName>
    </submittedName>
</protein>
<dbReference type="Gene3D" id="4.10.1060.10">
    <property type="entry name" value="Zinc finger, RanBP2-type"/>
    <property type="match status" value="1"/>
</dbReference>
<dbReference type="PANTHER" id="PTHR46622">
    <property type="entry name" value="DNA-DEPENDENT METALLOPROTEASE WSS1"/>
    <property type="match status" value="1"/>
</dbReference>
<dbReference type="Pfam" id="PF00641">
    <property type="entry name" value="Zn_ribbon_RanBP"/>
    <property type="match status" value="1"/>
</dbReference>
<dbReference type="STRING" id="71717.A0A4Y7TGT9"/>
<name>A0A4Y7TGT9_COPMI</name>
<feature type="compositionally biased region" description="Low complexity" evidence="5">
    <location>
        <begin position="460"/>
        <end position="472"/>
    </location>
</feature>
<dbReference type="GO" id="GO:0008237">
    <property type="term" value="F:metallopeptidase activity"/>
    <property type="evidence" value="ECO:0007669"/>
    <property type="project" value="TreeGrafter"/>
</dbReference>
<dbReference type="PANTHER" id="PTHR46622:SF1">
    <property type="entry name" value="DNA-DEPENDENT METALLOPROTEASE WSS1"/>
    <property type="match status" value="1"/>
</dbReference>
<dbReference type="EMBL" id="QPFP01000012">
    <property type="protein sequence ID" value="TEB33376.1"/>
    <property type="molecule type" value="Genomic_DNA"/>
</dbReference>
<feature type="region of interest" description="Disordered" evidence="5">
    <location>
        <begin position="341"/>
        <end position="428"/>
    </location>
</feature>
<evidence type="ECO:0000313" key="9">
    <source>
        <dbReference type="Proteomes" id="UP000298030"/>
    </source>
</evidence>
<feature type="region of interest" description="Disordered" evidence="5">
    <location>
        <begin position="282"/>
        <end position="305"/>
    </location>
</feature>